<feature type="compositionally biased region" description="Basic and acidic residues" evidence="5">
    <location>
        <begin position="432"/>
        <end position="441"/>
    </location>
</feature>
<feature type="transmembrane region" description="Helical" evidence="6">
    <location>
        <begin position="25"/>
        <end position="44"/>
    </location>
</feature>
<dbReference type="AlphaFoldDB" id="A0A6J6NNL6"/>
<dbReference type="InterPro" id="IPR050368">
    <property type="entry name" value="ClC-type_chloride_channel"/>
</dbReference>
<keyword evidence="3 6" id="KW-1133">Transmembrane helix</keyword>
<evidence type="ECO:0000256" key="5">
    <source>
        <dbReference type="SAM" id="MobiDB-lite"/>
    </source>
</evidence>
<dbReference type="EMBL" id="CAEZXM010000083">
    <property type="protein sequence ID" value="CAB4687702.1"/>
    <property type="molecule type" value="Genomic_DNA"/>
</dbReference>
<keyword evidence="2 6" id="KW-0812">Transmembrane</keyword>
<feature type="region of interest" description="Disordered" evidence="5">
    <location>
        <begin position="412"/>
        <end position="441"/>
    </location>
</feature>
<feature type="transmembrane region" description="Helical" evidence="6">
    <location>
        <begin position="153"/>
        <end position="176"/>
    </location>
</feature>
<feature type="transmembrane region" description="Helical" evidence="6">
    <location>
        <begin position="60"/>
        <end position="79"/>
    </location>
</feature>
<accession>A0A6J6NNL6</accession>
<evidence type="ECO:0000256" key="6">
    <source>
        <dbReference type="SAM" id="Phobius"/>
    </source>
</evidence>
<evidence type="ECO:0000256" key="3">
    <source>
        <dbReference type="ARBA" id="ARBA00022989"/>
    </source>
</evidence>
<dbReference type="Gene3D" id="1.10.3080.10">
    <property type="entry name" value="Clc chloride channel"/>
    <property type="match status" value="1"/>
</dbReference>
<feature type="transmembrane region" description="Helical" evidence="6">
    <location>
        <begin position="264"/>
        <end position="281"/>
    </location>
</feature>
<keyword evidence="4 6" id="KW-0472">Membrane</keyword>
<comment type="subcellular location">
    <subcellularLocation>
        <location evidence="1">Membrane</location>
        <topology evidence="1">Multi-pass membrane protein</topology>
    </subcellularLocation>
</comment>
<protein>
    <submittedName>
        <fullName evidence="7">Unannotated protein</fullName>
    </submittedName>
</protein>
<feature type="transmembrane region" description="Helical" evidence="6">
    <location>
        <begin position="380"/>
        <end position="397"/>
    </location>
</feature>
<dbReference type="Pfam" id="PF00654">
    <property type="entry name" value="Voltage_CLC"/>
    <property type="match status" value="1"/>
</dbReference>
<dbReference type="GO" id="GO:0016020">
    <property type="term" value="C:membrane"/>
    <property type="evidence" value="ECO:0007669"/>
    <property type="project" value="UniProtKB-SubCell"/>
</dbReference>
<sequence length="441" mass="46809">MDTALIRWRSYATEQVSLLVRLVRWALLGALSGALAGAASWVFLDGLERVTHWREDGRQWLVYLLPIVGLAIGVVYHYFGGRSREGNNLLLDEIHEPTSWVPQRMAPMVLVGTWLSHLFGASAGREGTALQMSGSMSDALARVIRLSAADRRVMLIASLAGGFGAVFGVPVAGAVFALEVQSIGRMRFEALVPALTASIVGDRVLRALGAKHSLFDALSPHVTASVLLRVAAAGLLFGLVGAAYSSWVHSLKAMLARRVPWAPLRPFIGGTATIALVLLFGHDYQGLSSPLTARALHGDHLGFAVFALKLLFTIIAIGSGFIGGEVTPLFMMGATLGSALALPLGLDGQLLAAVGFCAVFAGAANTPIACAIMGVELFGGAAFAPIAVGCVIAYAFSGHRSIYTSQRVHTAKSGHRADGSPRVGEWQQWRRNRPDREPQQG</sequence>
<evidence type="ECO:0000313" key="7">
    <source>
        <dbReference type="EMBL" id="CAB4687702.1"/>
    </source>
</evidence>
<feature type="transmembrane region" description="Helical" evidence="6">
    <location>
        <begin position="226"/>
        <end position="244"/>
    </location>
</feature>
<dbReference type="InterPro" id="IPR001807">
    <property type="entry name" value="ClC"/>
</dbReference>
<dbReference type="GO" id="GO:0015108">
    <property type="term" value="F:chloride transmembrane transporter activity"/>
    <property type="evidence" value="ECO:0007669"/>
    <property type="project" value="InterPro"/>
</dbReference>
<feature type="transmembrane region" description="Helical" evidence="6">
    <location>
        <begin position="301"/>
        <end position="322"/>
    </location>
</feature>
<dbReference type="PRINTS" id="PR00762">
    <property type="entry name" value="CLCHANNEL"/>
</dbReference>
<organism evidence="7">
    <name type="scientific">freshwater metagenome</name>
    <dbReference type="NCBI Taxonomy" id="449393"/>
    <lineage>
        <taxon>unclassified sequences</taxon>
        <taxon>metagenomes</taxon>
        <taxon>ecological metagenomes</taxon>
    </lineage>
</organism>
<dbReference type="PANTHER" id="PTHR43427">
    <property type="entry name" value="CHLORIDE CHANNEL PROTEIN CLC-E"/>
    <property type="match status" value="1"/>
</dbReference>
<dbReference type="PANTHER" id="PTHR43427:SF12">
    <property type="entry name" value="CHLORIDE TRANSPORTER"/>
    <property type="match status" value="1"/>
</dbReference>
<evidence type="ECO:0000256" key="1">
    <source>
        <dbReference type="ARBA" id="ARBA00004141"/>
    </source>
</evidence>
<feature type="transmembrane region" description="Helical" evidence="6">
    <location>
        <begin position="328"/>
        <end position="346"/>
    </location>
</feature>
<gene>
    <name evidence="7" type="ORF">UFOPK2366_00573</name>
</gene>
<reference evidence="7" key="1">
    <citation type="submission" date="2020-05" db="EMBL/GenBank/DDBJ databases">
        <authorList>
            <person name="Chiriac C."/>
            <person name="Salcher M."/>
            <person name="Ghai R."/>
            <person name="Kavagutti S V."/>
        </authorList>
    </citation>
    <scope>NUCLEOTIDE SEQUENCE</scope>
</reference>
<dbReference type="SUPFAM" id="SSF81340">
    <property type="entry name" value="Clc chloride channel"/>
    <property type="match status" value="1"/>
</dbReference>
<feature type="transmembrane region" description="Helical" evidence="6">
    <location>
        <begin position="353"/>
        <end position="374"/>
    </location>
</feature>
<evidence type="ECO:0000256" key="2">
    <source>
        <dbReference type="ARBA" id="ARBA00022692"/>
    </source>
</evidence>
<evidence type="ECO:0000256" key="4">
    <source>
        <dbReference type="ARBA" id="ARBA00023136"/>
    </source>
</evidence>
<proteinExistence type="predicted"/>
<dbReference type="InterPro" id="IPR014743">
    <property type="entry name" value="Cl-channel_core"/>
</dbReference>
<name>A0A6J6NNL6_9ZZZZ</name>